<reference evidence="2" key="1">
    <citation type="submission" date="2019-08" db="EMBL/GenBank/DDBJ databases">
        <authorList>
            <person name="Kucharzyk K."/>
            <person name="Murdoch R.W."/>
            <person name="Higgins S."/>
            <person name="Loffler F."/>
        </authorList>
    </citation>
    <scope>NUCLEOTIDE SEQUENCE</scope>
</reference>
<organism evidence="2">
    <name type="scientific">bioreactor metagenome</name>
    <dbReference type="NCBI Taxonomy" id="1076179"/>
    <lineage>
        <taxon>unclassified sequences</taxon>
        <taxon>metagenomes</taxon>
        <taxon>ecological metagenomes</taxon>
    </lineage>
</organism>
<feature type="domain" description="Amidohydrolase 3" evidence="1">
    <location>
        <begin position="9"/>
        <end position="56"/>
    </location>
</feature>
<protein>
    <submittedName>
        <fullName evidence="2">Imidazolonepropionase</fullName>
        <ecNumber evidence="2">3.5.2.7</ecNumber>
    </submittedName>
</protein>
<dbReference type="AlphaFoldDB" id="A0A645II30"/>
<comment type="caution">
    <text evidence="2">The sequence shown here is derived from an EMBL/GenBank/DDBJ whole genome shotgun (WGS) entry which is preliminary data.</text>
</comment>
<accession>A0A645II30</accession>
<dbReference type="GO" id="GO:0050480">
    <property type="term" value="F:imidazolonepropionase activity"/>
    <property type="evidence" value="ECO:0007669"/>
    <property type="project" value="UniProtKB-EC"/>
</dbReference>
<dbReference type="Pfam" id="PF07969">
    <property type="entry name" value="Amidohydro_3"/>
    <property type="match status" value="1"/>
</dbReference>
<keyword evidence="2" id="KW-0378">Hydrolase</keyword>
<dbReference type="EC" id="3.5.2.7" evidence="2"/>
<name>A0A645II30_9ZZZZ</name>
<dbReference type="InterPro" id="IPR011059">
    <property type="entry name" value="Metal-dep_hydrolase_composite"/>
</dbReference>
<dbReference type="InterPro" id="IPR013108">
    <property type="entry name" value="Amidohydro_3"/>
</dbReference>
<sequence length="83" mass="9098">MGDLLTSAAILGAKQKLTMAEVWAALTCRAAAALNKTDRGILKAGMNADFIVFKANDYREILYNQGQLKPTMHLRSNNVPFTI</sequence>
<evidence type="ECO:0000313" key="2">
    <source>
        <dbReference type="EMBL" id="MPN50770.1"/>
    </source>
</evidence>
<dbReference type="SUPFAM" id="SSF51338">
    <property type="entry name" value="Composite domain of metallo-dependent hydrolases"/>
    <property type="match status" value="1"/>
</dbReference>
<evidence type="ECO:0000259" key="1">
    <source>
        <dbReference type="Pfam" id="PF07969"/>
    </source>
</evidence>
<gene>
    <name evidence="2" type="primary">hutI_40</name>
    <name evidence="2" type="ORF">SDC9_198403</name>
</gene>
<proteinExistence type="predicted"/>
<dbReference type="Gene3D" id="3.20.20.140">
    <property type="entry name" value="Metal-dependent hydrolases"/>
    <property type="match status" value="1"/>
</dbReference>
<dbReference type="EMBL" id="VSSQ01115237">
    <property type="protein sequence ID" value="MPN50770.1"/>
    <property type="molecule type" value="Genomic_DNA"/>
</dbReference>